<gene>
    <name evidence="2" type="ORF">JI435_057300</name>
</gene>
<dbReference type="RefSeq" id="XP_001796126.1">
    <property type="nucleotide sequence ID" value="XM_001796074.1"/>
</dbReference>
<organism evidence="2 3">
    <name type="scientific">Phaeosphaeria nodorum (strain SN15 / ATCC MYA-4574 / FGSC 10173)</name>
    <name type="common">Glume blotch fungus</name>
    <name type="synonym">Parastagonospora nodorum</name>
    <dbReference type="NCBI Taxonomy" id="321614"/>
    <lineage>
        <taxon>Eukaryota</taxon>
        <taxon>Fungi</taxon>
        <taxon>Dikarya</taxon>
        <taxon>Ascomycota</taxon>
        <taxon>Pezizomycotina</taxon>
        <taxon>Dothideomycetes</taxon>
        <taxon>Pleosporomycetidae</taxon>
        <taxon>Pleosporales</taxon>
        <taxon>Pleosporineae</taxon>
        <taxon>Phaeosphaeriaceae</taxon>
        <taxon>Parastagonospora</taxon>
    </lineage>
</organism>
<dbReference type="PANTHER" id="PTHR43415">
    <property type="entry name" value="SPERMIDINE N(1)-ACETYLTRANSFERASE"/>
    <property type="match status" value="1"/>
</dbReference>
<dbReference type="PROSITE" id="PS51186">
    <property type="entry name" value="GNAT"/>
    <property type="match status" value="1"/>
</dbReference>
<name>A0A7U2F3N8_PHANO</name>
<keyword evidence="3" id="KW-1185">Reference proteome</keyword>
<accession>A0A7U2F3N8</accession>
<protein>
    <recommendedName>
        <fullName evidence="1">N-acetyltransferase domain-containing protein</fullName>
    </recommendedName>
</protein>
<dbReference type="AlphaFoldDB" id="A0A7U2F3N8"/>
<evidence type="ECO:0000313" key="3">
    <source>
        <dbReference type="Proteomes" id="UP000663193"/>
    </source>
</evidence>
<dbReference type="OrthoDB" id="64477at2759"/>
<dbReference type="InterPro" id="IPR000182">
    <property type="entry name" value="GNAT_dom"/>
</dbReference>
<dbReference type="KEGG" id="pno:SNOG_05730"/>
<sequence>MAYPYSTPRLEFRAIRPTADLAIFNALNADVNGYINASVANIHLPTESDLAEFIKDLAKDLLSAVIWLKHPSNLTIAERKELIVHAKDAGKEHLVEGHGTAIGQLHLASLEPRHVHHRWTEIGLDILPEYQGKGYGSEAISWALDYAFRRAGLHRVKIRAFEYNAGAVRLYERLGFKFEGKERESCWHEGRFWDSVEFGMLEGEWRWMQEREKENACEGKM</sequence>
<dbReference type="SUPFAM" id="SSF55729">
    <property type="entry name" value="Acyl-CoA N-acyltransferases (Nat)"/>
    <property type="match status" value="1"/>
</dbReference>
<evidence type="ECO:0000313" key="2">
    <source>
        <dbReference type="EMBL" id="QRC96095.1"/>
    </source>
</evidence>
<dbReference type="GO" id="GO:0016747">
    <property type="term" value="F:acyltransferase activity, transferring groups other than amino-acyl groups"/>
    <property type="evidence" value="ECO:0007669"/>
    <property type="project" value="InterPro"/>
</dbReference>
<dbReference type="VEuPathDB" id="FungiDB:JI435_057300"/>
<dbReference type="Pfam" id="PF00583">
    <property type="entry name" value="Acetyltransf_1"/>
    <property type="match status" value="1"/>
</dbReference>
<dbReference type="EMBL" id="CP069028">
    <property type="protein sequence ID" value="QRC96095.1"/>
    <property type="molecule type" value="Genomic_DNA"/>
</dbReference>
<proteinExistence type="predicted"/>
<dbReference type="Proteomes" id="UP000663193">
    <property type="component" value="Chromosome 6"/>
</dbReference>
<dbReference type="PANTHER" id="PTHR43415:SF3">
    <property type="entry name" value="GNAT-FAMILY ACETYLTRANSFERASE"/>
    <property type="match status" value="1"/>
</dbReference>
<feature type="domain" description="N-acetyltransferase" evidence="1">
    <location>
        <begin position="40"/>
        <end position="199"/>
    </location>
</feature>
<evidence type="ECO:0000259" key="1">
    <source>
        <dbReference type="PROSITE" id="PS51186"/>
    </source>
</evidence>
<dbReference type="Gene3D" id="3.40.630.30">
    <property type="match status" value="1"/>
</dbReference>
<dbReference type="CDD" id="cd04301">
    <property type="entry name" value="NAT_SF"/>
    <property type="match status" value="1"/>
</dbReference>
<reference evidence="3" key="1">
    <citation type="journal article" date="2021" name="BMC Genomics">
        <title>Chromosome-level genome assembly and manually-curated proteome of model necrotroph Parastagonospora nodorum Sn15 reveals a genome-wide trove of candidate effector homologs, and redundancy of virulence-related functions within an accessory chromosome.</title>
        <authorList>
            <person name="Bertazzoni S."/>
            <person name="Jones D.A.B."/>
            <person name="Phan H.T."/>
            <person name="Tan K.-C."/>
            <person name="Hane J.K."/>
        </authorList>
    </citation>
    <scope>NUCLEOTIDE SEQUENCE [LARGE SCALE GENOMIC DNA]</scope>
    <source>
        <strain evidence="3">SN15 / ATCC MYA-4574 / FGSC 10173)</strain>
    </source>
</reference>
<dbReference type="InterPro" id="IPR016181">
    <property type="entry name" value="Acyl_CoA_acyltransferase"/>
</dbReference>